<evidence type="ECO:0000256" key="1">
    <source>
        <dbReference type="ARBA" id="ARBA00004571"/>
    </source>
</evidence>
<dbReference type="InterPro" id="IPR010949">
    <property type="entry name" value="TonB_Hb/transfer/lactofer_rcpt"/>
</dbReference>
<evidence type="ECO:0000256" key="5">
    <source>
        <dbReference type="ARBA" id="ARBA00022692"/>
    </source>
</evidence>
<feature type="short sequence motif" description="TonB C-terminal box" evidence="11">
    <location>
        <begin position="666"/>
        <end position="683"/>
    </location>
</feature>
<proteinExistence type="inferred from homology"/>
<evidence type="ECO:0000256" key="10">
    <source>
        <dbReference type="PROSITE-ProRule" id="PRU01360"/>
    </source>
</evidence>
<evidence type="ECO:0000256" key="9">
    <source>
        <dbReference type="ARBA" id="ARBA00023237"/>
    </source>
</evidence>
<keyword evidence="5 10" id="KW-0812">Transmembrane</keyword>
<dbReference type="GO" id="GO:0015232">
    <property type="term" value="F:heme transmembrane transporter activity"/>
    <property type="evidence" value="ECO:0007669"/>
    <property type="project" value="InterPro"/>
</dbReference>
<evidence type="ECO:0000256" key="6">
    <source>
        <dbReference type="ARBA" id="ARBA00022729"/>
    </source>
</evidence>
<dbReference type="InterPro" id="IPR012910">
    <property type="entry name" value="Plug_dom"/>
</dbReference>
<keyword evidence="4 10" id="KW-1134">Transmembrane beta strand</keyword>
<evidence type="ECO:0000256" key="7">
    <source>
        <dbReference type="ARBA" id="ARBA00023077"/>
    </source>
</evidence>
<dbReference type="InterPro" id="IPR036942">
    <property type="entry name" value="Beta-barrel_TonB_sf"/>
</dbReference>
<dbReference type="NCBIfam" id="TIGR01785">
    <property type="entry name" value="TonB-hemin"/>
    <property type="match status" value="1"/>
</dbReference>
<dbReference type="PANTHER" id="PTHR30069">
    <property type="entry name" value="TONB-DEPENDENT OUTER MEMBRANE RECEPTOR"/>
    <property type="match status" value="1"/>
</dbReference>
<dbReference type="PROSITE" id="PS01156">
    <property type="entry name" value="TONB_DEPENDENT_REC_2"/>
    <property type="match status" value="1"/>
</dbReference>
<evidence type="ECO:0000313" key="17">
    <source>
        <dbReference type="Proteomes" id="UP000242469"/>
    </source>
</evidence>
<dbReference type="PROSITE" id="PS52016">
    <property type="entry name" value="TONB_DEPENDENT_REC_3"/>
    <property type="match status" value="1"/>
</dbReference>
<keyword evidence="17" id="KW-1185">Reference proteome</keyword>
<dbReference type="Gene3D" id="2.170.130.10">
    <property type="entry name" value="TonB-dependent receptor, plug domain"/>
    <property type="match status" value="1"/>
</dbReference>
<dbReference type="Pfam" id="PF00593">
    <property type="entry name" value="TonB_dep_Rec_b-barrel"/>
    <property type="match status" value="1"/>
</dbReference>
<sequence length="683" mass="74687">MHTLDRSRPVHMLQRGIVLAISAVLSSTCAAAETKTPKSEPVYELNELTIRATRLGESVVSSRRSVGVIDTDEMEQRQPQSVPDALRAVPNVSVAGGSRPLNQTVNIRGLSGSRVLQTVDGVRQDFSSGHRPDYLLPPELISRVEVLKGPVSSLWGSGAIGGVVAQETLSADDLLEGDENFGGLIKTGHNSNSDLQASVAALAGREGSASWMLGGFYRDGNNLEHGDNSSLEGSEILDRGGIAKLDWKVDQDQALDLSYVEVKTAGQVPSNGAAVSNASSNFMIDRDTRSRNLRLGYHLDTASPLLNANLMVWRNQVEMEESRLSDGRQDSTQMDAYGFTLNNLTSLGQMQFLYGIDAGREEFSGQRSGNGRPVPPDAESDKLGAFLQADIALNEHWSARLGGRYDHFETDAEGLGSRSDSAFSPSAALTWSPVIWGSLSLRHERAFRAPSSEEMYTTGTHFCMGPGFCNTFASNPDLDAEKAANTELVANAHWAELLGGDNLELQMAVFENEVDDFIEQIVVGPSFFPVMDPGYTTWVNVDKARLRGFEVSAAYKLQNLKIKLGYGLTRGKDLQTGEDLTNIPADTFTADISHGFWNEQLLAGVRLEHARAQNRTGYEENTSGIRYDGYTLTDLYLSYTPKAIPGLDLNLTVNNLTDKHYRRAWESLDEAGRELILSTTYRF</sequence>
<evidence type="ECO:0000256" key="11">
    <source>
        <dbReference type="PROSITE-ProRule" id="PRU10144"/>
    </source>
</evidence>
<protein>
    <submittedName>
        <fullName evidence="16">Hemoglobin/transferrin/lactoferrin receptor protein</fullName>
    </submittedName>
</protein>
<dbReference type="GO" id="GO:0044718">
    <property type="term" value="P:siderophore transmembrane transport"/>
    <property type="evidence" value="ECO:0007669"/>
    <property type="project" value="TreeGrafter"/>
</dbReference>
<evidence type="ECO:0000259" key="14">
    <source>
        <dbReference type="Pfam" id="PF00593"/>
    </source>
</evidence>
<dbReference type="Proteomes" id="UP000242469">
    <property type="component" value="Unassembled WGS sequence"/>
</dbReference>
<feature type="chain" id="PRO_5017258755" evidence="13">
    <location>
        <begin position="32"/>
        <end position="683"/>
    </location>
</feature>
<evidence type="ECO:0000256" key="2">
    <source>
        <dbReference type="ARBA" id="ARBA00009810"/>
    </source>
</evidence>
<keyword evidence="8 10" id="KW-0472">Membrane</keyword>
<dbReference type="GO" id="GO:0015344">
    <property type="term" value="F:siderophore uptake transmembrane transporter activity"/>
    <property type="evidence" value="ECO:0007669"/>
    <property type="project" value="TreeGrafter"/>
</dbReference>
<dbReference type="RefSeq" id="WP_175527541.1">
    <property type="nucleotide sequence ID" value="NZ_FNRJ01000001.1"/>
</dbReference>
<feature type="domain" description="TonB-dependent receptor plug" evidence="15">
    <location>
        <begin position="62"/>
        <end position="163"/>
    </location>
</feature>
<dbReference type="SUPFAM" id="SSF56935">
    <property type="entry name" value="Porins"/>
    <property type="match status" value="1"/>
</dbReference>
<keyword evidence="6 13" id="KW-0732">Signal</keyword>
<dbReference type="GO" id="GO:0009279">
    <property type="term" value="C:cell outer membrane"/>
    <property type="evidence" value="ECO:0007669"/>
    <property type="project" value="UniProtKB-SubCell"/>
</dbReference>
<evidence type="ECO:0000259" key="15">
    <source>
        <dbReference type="Pfam" id="PF07715"/>
    </source>
</evidence>
<organism evidence="16 17">
    <name type="scientific">Marinobacterium iners DSM 11526</name>
    <dbReference type="NCBI Taxonomy" id="1122198"/>
    <lineage>
        <taxon>Bacteria</taxon>
        <taxon>Pseudomonadati</taxon>
        <taxon>Pseudomonadota</taxon>
        <taxon>Gammaproteobacteria</taxon>
        <taxon>Oceanospirillales</taxon>
        <taxon>Oceanospirillaceae</taxon>
        <taxon>Marinobacterium</taxon>
    </lineage>
</organism>
<dbReference type="AlphaFoldDB" id="A0A1H3Y377"/>
<dbReference type="Pfam" id="PF07715">
    <property type="entry name" value="Plug"/>
    <property type="match status" value="1"/>
</dbReference>
<name>A0A1H3Y377_9GAMM</name>
<dbReference type="InterPro" id="IPR011276">
    <property type="entry name" value="TonB_haem/Hb_rcpt"/>
</dbReference>
<dbReference type="CDD" id="cd01347">
    <property type="entry name" value="ligand_gated_channel"/>
    <property type="match status" value="1"/>
</dbReference>
<accession>A0A1H3Y377</accession>
<dbReference type="Gene3D" id="2.40.170.20">
    <property type="entry name" value="TonB-dependent receptor, beta-barrel domain"/>
    <property type="match status" value="1"/>
</dbReference>
<keyword evidence="16" id="KW-0675">Receptor</keyword>
<keyword evidence="3 10" id="KW-0813">Transport</keyword>
<evidence type="ECO:0000256" key="3">
    <source>
        <dbReference type="ARBA" id="ARBA00022448"/>
    </source>
</evidence>
<dbReference type="InterPro" id="IPR039426">
    <property type="entry name" value="TonB-dep_rcpt-like"/>
</dbReference>
<evidence type="ECO:0000256" key="13">
    <source>
        <dbReference type="SAM" id="SignalP"/>
    </source>
</evidence>
<comment type="similarity">
    <text evidence="2 10 12">Belongs to the TonB-dependent receptor family.</text>
</comment>
<keyword evidence="9 10" id="KW-0998">Cell outer membrane</keyword>
<dbReference type="EMBL" id="FNRJ01000001">
    <property type="protein sequence ID" value="SEA05531.1"/>
    <property type="molecule type" value="Genomic_DNA"/>
</dbReference>
<dbReference type="InterPro" id="IPR037066">
    <property type="entry name" value="Plug_dom_sf"/>
</dbReference>
<keyword evidence="7 12" id="KW-0798">TonB box</keyword>
<comment type="subcellular location">
    <subcellularLocation>
        <location evidence="1 10">Cell outer membrane</location>
        <topology evidence="1 10">Multi-pass membrane protein</topology>
    </subcellularLocation>
</comment>
<evidence type="ECO:0000313" key="16">
    <source>
        <dbReference type="EMBL" id="SEA05531.1"/>
    </source>
</evidence>
<evidence type="ECO:0000256" key="12">
    <source>
        <dbReference type="RuleBase" id="RU003357"/>
    </source>
</evidence>
<gene>
    <name evidence="16" type="ORF">SAMN02745729_101346</name>
</gene>
<dbReference type="InterPro" id="IPR000531">
    <property type="entry name" value="Beta-barrel_TonB"/>
</dbReference>
<feature type="domain" description="TonB-dependent receptor-like beta-barrel" evidence="14">
    <location>
        <begin position="237"/>
        <end position="656"/>
    </location>
</feature>
<dbReference type="PANTHER" id="PTHR30069:SF41">
    <property type="entry name" value="HEME_HEMOPEXIN UTILIZATION PROTEIN C"/>
    <property type="match status" value="1"/>
</dbReference>
<evidence type="ECO:0000256" key="4">
    <source>
        <dbReference type="ARBA" id="ARBA00022452"/>
    </source>
</evidence>
<dbReference type="InterPro" id="IPR010917">
    <property type="entry name" value="TonB_rcpt_CS"/>
</dbReference>
<evidence type="ECO:0000256" key="8">
    <source>
        <dbReference type="ARBA" id="ARBA00023136"/>
    </source>
</evidence>
<reference evidence="17" key="1">
    <citation type="submission" date="2016-10" db="EMBL/GenBank/DDBJ databases">
        <authorList>
            <person name="Varghese N."/>
            <person name="Submissions S."/>
        </authorList>
    </citation>
    <scope>NUCLEOTIDE SEQUENCE [LARGE SCALE GENOMIC DNA]</scope>
    <source>
        <strain evidence="17">DSM 11526</strain>
    </source>
</reference>
<dbReference type="NCBIfam" id="TIGR01786">
    <property type="entry name" value="TonB-hemlactrns"/>
    <property type="match status" value="1"/>
</dbReference>
<dbReference type="STRING" id="1122198.SAMN02745729_101346"/>
<feature type="signal peptide" evidence="13">
    <location>
        <begin position="1"/>
        <end position="31"/>
    </location>
</feature>